<evidence type="ECO:0000313" key="2">
    <source>
        <dbReference type="Proteomes" id="UP001177021"/>
    </source>
</evidence>
<gene>
    <name evidence="1" type="ORF">MILVUS5_LOCUS16135</name>
</gene>
<protein>
    <submittedName>
        <fullName evidence="1">Uncharacterized protein</fullName>
    </submittedName>
</protein>
<evidence type="ECO:0000313" key="1">
    <source>
        <dbReference type="EMBL" id="CAJ2647656.1"/>
    </source>
</evidence>
<proteinExistence type="predicted"/>
<dbReference type="EMBL" id="CASHSV030000109">
    <property type="protein sequence ID" value="CAJ2647656.1"/>
    <property type="molecule type" value="Genomic_DNA"/>
</dbReference>
<keyword evidence="2" id="KW-1185">Reference proteome</keyword>
<sequence>MLRATAFPAPNNSAAILSGTHTCPYLETTRVLYPRSSFISRFNLLQFGQHVKSLRAVRGGGLIPAAAKKKGKGKASIVEIEEDFDEEEDDDVGYEFDDDDDDEDDEGEEDEDVDDDDENDDEVIPVGELKKWLEKKPKGFGEGKVYDTSIEDKLFEELQKSKQAQAVNLKKLKANPIKTASKNASKNDATKKMDEKVVPVRSRVRLANLPKKRNIDRDLKAAFQGIPGISNIVPAVMGNKKTRDPICKGFAFVDFKHEKDAVRFVELYTGQTITFGKIQKQIKCELVNAQSSSSSLELRNDLSTALPLLPSFEEDSNEDSNMDDSSLGTWEETDLDDSDEQRESDVENEEFVTALKLDSDNRVEMTKQVNGKKKASVKVGQETAPKKKPSTIENAKKVVDVPGSAKRLKIKEKAVLIDVFSKYGSKTSPASKDR</sequence>
<name>A0ACB0JUF5_TRIPR</name>
<organism evidence="1 2">
    <name type="scientific">Trifolium pratense</name>
    <name type="common">Red clover</name>
    <dbReference type="NCBI Taxonomy" id="57577"/>
    <lineage>
        <taxon>Eukaryota</taxon>
        <taxon>Viridiplantae</taxon>
        <taxon>Streptophyta</taxon>
        <taxon>Embryophyta</taxon>
        <taxon>Tracheophyta</taxon>
        <taxon>Spermatophyta</taxon>
        <taxon>Magnoliopsida</taxon>
        <taxon>eudicotyledons</taxon>
        <taxon>Gunneridae</taxon>
        <taxon>Pentapetalae</taxon>
        <taxon>rosids</taxon>
        <taxon>fabids</taxon>
        <taxon>Fabales</taxon>
        <taxon>Fabaceae</taxon>
        <taxon>Papilionoideae</taxon>
        <taxon>50 kb inversion clade</taxon>
        <taxon>NPAAA clade</taxon>
        <taxon>Hologalegina</taxon>
        <taxon>IRL clade</taxon>
        <taxon>Trifolieae</taxon>
        <taxon>Trifolium</taxon>
    </lineage>
</organism>
<accession>A0ACB0JUF5</accession>
<comment type="caution">
    <text evidence="1">The sequence shown here is derived from an EMBL/GenBank/DDBJ whole genome shotgun (WGS) entry which is preliminary data.</text>
</comment>
<dbReference type="Proteomes" id="UP001177021">
    <property type="component" value="Unassembled WGS sequence"/>
</dbReference>
<reference evidence="1" key="1">
    <citation type="submission" date="2023-10" db="EMBL/GenBank/DDBJ databases">
        <authorList>
            <person name="Rodriguez Cubillos JULIANA M."/>
            <person name="De Vega J."/>
        </authorList>
    </citation>
    <scope>NUCLEOTIDE SEQUENCE</scope>
</reference>